<evidence type="ECO:0000313" key="3">
    <source>
        <dbReference type="EMBL" id="MBO1320005.1"/>
    </source>
</evidence>
<dbReference type="PANTHER" id="PTHR40278:SF1">
    <property type="entry name" value="DNA UTILIZATION PROTEIN HOFN"/>
    <property type="match status" value="1"/>
</dbReference>
<dbReference type="InterPro" id="IPR052534">
    <property type="entry name" value="Extracell_DNA_Util/SecSys_Comp"/>
</dbReference>
<sequence length="230" mass="26125">MIRINLIAERKAGAPKAQKKATRQASDLEENLILIIMVLVALGACYANYYVYKQEQQELLAEKRALQAEYDKLKVWIDKREQFEIQKELLNEKIQKISQLKDRRQGPVKLMEDIHNVLPESVWLTDVTQGLDKNLLNVTKSGRQRAKGGSQRGITDIREVRISGFAKNTDAITTFARSVQGMEDRYSELDLNQYSMASDKIDEGSGFQFLLYFKIQPANAGKAKQEGGTP</sequence>
<keyword evidence="4" id="KW-1185">Reference proteome</keyword>
<evidence type="ECO:0000256" key="2">
    <source>
        <dbReference type="SAM" id="Phobius"/>
    </source>
</evidence>
<feature type="transmembrane region" description="Helical" evidence="2">
    <location>
        <begin position="32"/>
        <end position="52"/>
    </location>
</feature>
<proteinExistence type="predicted"/>
<dbReference type="Pfam" id="PF05137">
    <property type="entry name" value="PilN"/>
    <property type="match status" value="1"/>
</dbReference>
<evidence type="ECO:0000313" key="4">
    <source>
        <dbReference type="Proteomes" id="UP000664417"/>
    </source>
</evidence>
<comment type="caution">
    <text evidence="3">The sequence shown here is derived from an EMBL/GenBank/DDBJ whole genome shotgun (WGS) entry which is preliminary data.</text>
</comment>
<keyword evidence="2" id="KW-0812">Transmembrane</keyword>
<gene>
    <name evidence="3" type="ORF">J3U88_16140</name>
</gene>
<keyword evidence="1" id="KW-0175">Coiled coil</keyword>
<dbReference type="PANTHER" id="PTHR40278">
    <property type="entry name" value="DNA UTILIZATION PROTEIN HOFN"/>
    <property type="match status" value="1"/>
</dbReference>
<reference evidence="3" key="1">
    <citation type="submission" date="2021-03" db="EMBL/GenBank/DDBJ databases">
        <authorList>
            <person name="Wang G."/>
        </authorList>
    </citation>
    <scope>NUCLEOTIDE SEQUENCE</scope>
    <source>
        <strain evidence="3">KCTC 12899</strain>
    </source>
</reference>
<keyword evidence="2" id="KW-0472">Membrane</keyword>
<keyword evidence="2" id="KW-1133">Transmembrane helix</keyword>
<dbReference type="Proteomes" id="UP000664417">
    <property type="component" value="Unassembled WGS sequence"/>
</dbReference>
<protein>
    <submittedName>
        <fullName evidence="3">PilN domain-containing protein</fullName>
    </submittedName>
</protein>
<name>A0A8J7QL68_9BACT</name>
<dbReference type="AlphaFoldDB" id="A0A8J7QL68"/>
<organism evidence="3 4">
    <name type="scientific">Acanthopleuribacter pedis</name>
    <dbReference type="NCBI Taxonomy" id="442870"/>
    <lineage>
        <taxon>Bacteria</taxon>
        <taxon>Pseudomonadati</taxon>
        <taxon>Acidobacteriota</taxon>
        <taxon>Holophagae</taxon>
        <taxon>Acanthopleuribacterales</taxon>
        <taxon>Acanthopleuribacteraceae</taxon>
        <taxon>Acanthopleuribacter</taxon>
    </lineage>
</organism>
<feature type="coiled-coil region" evidence="1">
    <location>
        <begin position="73"/>
        <end position="100"/>
    </location>
</feature>
<dbReference type="RefSeq" id="WP_207859959.1">
    <property type="nucleotide sequence ID" value="NZ_JAFREP010000015.1"/>
</dbReference>
<evidence type="ECO:0000256" key="1">
    <source>
        <dbReference type="SAM" id="Coils"/>
    </source>
</evidence>
<dbReference type="EMBL" id="JAFREP010000015">
    <property type="protein sequence ID" value="MBO1320005.1"/>
    <property type="molecule type" value="Genomic_DNA"/>
</dbReference>
<dbReference type="InterPro" id="IPR007813">
    <property type="entry name" value="PilN"/>
</dbReference>
<accession>A0A8J7QL68</accession>